<dbReference type="EMBL" id="CP002446">
    <property type="protein sequence ID" value="ADV27283.1"/>
    <property type="molecule type" value="Genomic_DNA"/>
</dbReference>
<comment type="similarity">
    <text evidence="1">Belongs to the cytidine and deoxycytidylate deaminase family. ADAT2 subfamily.</text>
</comment>
<reference evidence="12 13" key="1">
    <citation type="submission" date="2011-01" db="EMBL/GenBank/DDBJ databases">
        <title>Complete sequence of Pseudoxanthomonas suwonensis 11-1.</title>
        <authorList>
            <consortium name="US DOE Joint Genome Institute"/>
            <person name="Lucas S."/>
            <person name="Copeland A."/>
            <person name="Lapidus A."/>
            <person name="Cheng J.-F."/>
            <person name="Goodwin L."/>
            <person name="Pitluck S."/>
            <person name="Teshima H."/>
            <person name="Detter J.C."/>
            <person name="Han C."/>
            <person name="Tapia R."/>
            <person name="Land M."/>
            <person name="Hauser L."/>
            <person name="Kyrpides N."/>
            <person name="Ivanova N."/>
            <person name="Ovchinnikova G."/>
            <person name="Siebers A.K."/>
            <person name="Allgaier M."/>
            <person name="Thelen M.P."/>
            <person name="Hugenholtz P."/>
            <person name="Gladden J."/>
            <person name="Woyke T."/>
        </authorList>
    </citation>
    <scope>NUCLEOTIDE SEQUENCE [LARGE SCALE GENOMIC DNA]</scope>
    <source>
        <strain evidence="13">11-1</strain>
    </source>
</reference>
<dbReference type="PANTHER" id="PTHR11079:SF202">
    <property type="entry name" value="TRNA-SPECIFIC ADENOSINE DEAMINASE"/>
    <property type="match status" value="1"/>
</dbReference>
<dbReference type="GO" id="GO:0052717">
    <property type="term" value="F:tRNA-specific adenosine-34 deaminase activity"/>
    <property type="evidence" value="ECO:0007669"/>
    <property type="project" value="UniProtKB-UniRule"/>
</dbReference>
<dbReference type="KEGG" id="psu:Psesu_1436"/>
<accession>E6WT54</accession>
<dbReference type="GO" id="GO:0008270">
    <property type="term" value="F:zinc ion binding"/>
    <property type="evidence" value="ECO:0007669"/>
    <property type="project" value="UniProtKB-UniRule"/>
</dbReference>
<dbReference type="InterPro" id="IPR000182">
    <property type="entry name" value="GNAT_dom"/>
</dbReference>
<comment type="subunit">
    <text evidence="2 8">Homodimer.</text>
</comment>
<evidence type="ECO:0000256" key="6">
    <source>
        <dbReference type="ARBA" id="ARBA00022833"/>
    </source>
</evidence>
<gene>
    <name evidence="8" type="primary">tadA</name>
    <name evidence="12" type="ordered locus">Psesu_1436</name>
</gene>
<evidence type="ECO:0000259" key="11">
    <source>
        <dbReference type="PROSITE" id="PS51747"/>
    </source>
</evidence>
<comment type="function">
    <text evidence="8">Catalyzes the deamination of adenosine to inosine at the wobble position 34 of tRNA(Arg2).</text>
</comment>
<feature type="region of interest" description="Disordered" evidence="9">
    <location>
        <begin position="1"/>
        <end position="21"/>
    </location>
</feature>
<evidence type="ECO:0000256" key="4">
    <source>
        <dbReference type="ARBA" id="ARBA00022723"/>
    </source>
</evidence>
<feature type="active site" description="Proton donor" evidence="8">
    <location>
        <position position="267"/>
    </location>
</feature>
<dbReference type="SUPFAM" id="SSF55729">
    <property type="entry name" value="Acyl-CoA N-acyltransferases (Nat)"/>
    <property type="match status" value="1"/>
</dbReference>
<keyword evidence="4 8" id="KW-0479">Metal-binding</keyword>
<keyword evidence="13" id="KW-1185">Reference proteome</keyword>
<feature type="binding site" evidence="8">
    <location>
        <position position="298"/>
    </location>
    <ligand>
        <name>Zn(2+)</name>
        <dbReference type="ChEBI" id="CHEBI:29105"/>
        <note>catalytic</note>
    </ligand>
</feature>
<keyword evidence="3 8" id="KW-0819">tRNA processing</keyword>
<evidence type="ECO:0000256" key="2">
    <source>
        <dbReference type="ARBA" id="ARBA00011738"/>
    </source>
</evidence>
<evidence type="ECO:0000256" key="3">
    <source>
        <dbReference type="ARBA" id="ARBA00022694"/>
    </source>
</evidence>
<dbReference type="PROSITE" id="PS00903">
    <property type="entry name" value="CYT_DCMP_DEAMINASES_1"/>
    <property type="match status" value="1"/>
</dbReference>
<evidence type="ECO:0000256" key="1">
    <source>
        <dbReference type="ARBA" id="ARBA00010669"/>
    </source>
</evidence>
<comment type="cofactor">
    <cofactor evidence="8">
        <name>Zn(2+)</name>
        <dbReference type="ChEBI" id="CHEBI:29105"/>
    </cofactor>
    <text evidence="8">Binds 1 zinc ion per subunit.</text>
</comment>
<dbReference type="InterPro" id="IPR016181">
    <property type="entry name" value="Acyl_CoA_acyltransferase"/>
</dbReference>
<protein>
    <recommendedName>
        <fullName evidence="8">tRNA-specific adenosine deaminase</fullName>
        <ecNumber evidence="8">3.5.4.33</ecNumber>
    </recommendedName>
</protein>
<evidence type="ECO:0000313" key="12">
    <source>
        <dbReference type="EMBL" id="ADV27283.1"/>
    </source>
</evidence>
<dbReference type="GO" id="GO:0016747">
    <property type="term" value="F:acyltransferase activity, transferring groups other than amino-acyl groups"/>
    <property type="evidence" value="ECO:0007669"/>
    <property type="project" value="InterPro"/>
</dbReference>
<comment type="catalytic activity">
    <reaction evidence="7 8">
        <text>adenosine(34) in tRNA + H2O + H(+) = inosine(34) in tRNA + NH4(+)</text>
        <dbReference type="Rhea" id="RHEA:43168"/>
        <dbReference type="Rhea" id="RHEA-COMP:10373"/>
        <dbReference type="Rhea" id="RHEA-COMP:10374"/>
        <dbReference type="ChEBI" id="CHEBI:15377"/>
        <dbReference type="ChEBI" id="CHEBI:15378"/>
        <dbReference type="ChEBI" id="CHEBI:28938"/>
        <dbReference type="ChEBI" id="CHEBI:74411"/>
        <dbReference type="ChEBI" id="CHEBI:82852"/>
        <dbReference type="EC" id="3.5.4.33"/>
    </reaction>
</comment>
<proteinExistence type="inferred from homology"/>
<dbReference type="InterPro" id="IPR016193">
    <property type="entry name" value="Cytidine_deaminase-like"/>
</dbReference>
<evidence type="ECO:0000313" key="13">
    <source>
        <dbReference type="Proteomes" id="UP000008632"/>
    </source>
</evidence>
<evidence type="ECO:0000259" key="10">
    <source>
        <dbReference type="PROSITE" id="PS51186"/>
    </source>
</evidence>
<organism evidence="12 13">
    <name type="scientific">Pseudoxanthomonas suwonensis (strain 11-1)</name>
    <dbReference type="NCBI Taxonomy" id="743721"/>
    <lineage>
        <taxon>Bacteria</taxon>
        <taxon>Pseudomonadati</taxon>
        <taxon>Pseudomonadota</taxon>
        <taxon>Gammaproteobacteria</taxon>
        <taxon>Lysobacterales</taxon>
        <taxon>Lysobacteraceae</taxon>
        <taxon>Pseudoxanthomonas</taxon>
    </lineage>
</organism>
<dbReference type="Proteomes" id="UP000008632">
    <property type="component" value="Chromosome"/>
</dbReference>
<dbReference type="HAMAP" id="MF_00972">
    <property type="entry name" value="tRNA_aden_deaminase"/>
    <property type="match status" value="1"/>
</dbReference>
<dbReference type="PROSITE" id="PS51747">
    <property type="entry name" value="CYT_DCMP_DEAMINASES_2"/>
    <property type="match status" value="1"/>
</dbReference>
<dbReference type="InterPro" id="IPR028883">
    <property type="entry name" value="tRNA_aden_deaminase"/>
</dbReference>
<dbReference type="eggNOG" id="COG0456">
    <property type="taxonomic scope" value="Bacteria"/>
</dbReference>
<dbReference type="NCBIfam" id="NF008113">
    <property type="entry name" value="PRK10860.1"/>
    <property type="match status" value="1"/>
</dbReference>
<dbReference type="HOGENOM" id="CLU_756200_0_0_6"/>
<dbReference type="PANTHER" id="PTHR11079">
    <property type="entry name" value="CYTOSINE DEAMINASE FAMILY MEMBER"/>
    <property type="match status" value="1"/>
</dbReference>
<feature type="binding site" evidence="8">
    <location>
        <position position="265"/>
    </location>
    <ligand>
        <name>Zn(2+)</name>
        <dbReference type="ChEBI" id="CHEBI:29105"/>
        <note>catalytic</note>
    </ligand>
</feature>
<evidence type="ECO:0000256" key="9">
    <source>
        <dbReference type="SAM" id="MobiDB-lite"/>
    </source>
</evidence>
<feature type="binding site" evidence="8">
    <location>
        <position position="295"/>
    </location>
    <ligand>
        <name>Zn(2+)</name>
        <dbReference type="ChEBI" id="CHEBI:29105"/>
        <note>catalytic</note>
    </ligand>
</feature>
<dbReference type="Pfam" id="PF00383">
    <property type="entry name" value="dCMP_cyt_deam_1"/>
    <property type="match status" value="1"/>
</dbReference>
<dbReference type="CDD" id="cd01285">
    <property type="entry name" value="nucleoside_deaminase"/>
    <property type="match status" value="1"/>
</dbReference>
<name>E6WT54_PSEUU</name>
<dbReference type="Pfam" id="PF00583">
    <property type="entry name" value="Acetyltransf_1"/>
    <property type="match status" value="1"/>
</dbReference>
<dbReference type="EC" id="3.5.4.33" evidence="8"/>
<dbReference type="InterPro" id="IPR002125">
    <property type="entry name" value="CMP_dCMP_dom"/>
</dbReference>
<dbReference type="GO" id="GO:0002100">
    <property type="term" value="P:tRNA wobble adenosine to inosine editing"/>
    <property type="evidence" value="ECO:0007669"/>
    <property type="project" value="UniProtKB-UniRule"/>
</dbReference>
<dbReference type="SUPFAM" id="SSF53927">
    <property type="entry name" value="Cytidine deaminase-like"/>
    <property type="match status" value="1"/>
</dbReference>
<dbReference type="PROSITE" id="PS51186">
    <property type="entry name" value="GNAT"/>
    <property type="match status" value="1"/>
</dbReference>
<dbReference type="FunFam" id="3.40.140.10:FF:000050">
    <property type="entry name" value="tRNA-specific adenosine deaminase"/>
    <property type="match status" value="1"/>
</dbReference>
<keyword evidence="6 8" id="KW-0862">Zinc</keyword>
<evidence type="ECO:0000256" key="5">
    <source>
        <dbReference type="ARBA" id="ARBA00022801"/>
    </source>
</evidence>
<feature type="domain" description="CMP/dCMP-type deaminase" evidence="11">
    <location>
        <begin position="212"/>
        <end position="341"/>
    </location>
</feature>
<feature type="domain" description="N-acetyltransferase" evidence="10">
    <location>
        <begin position="33"/>
        <end position="199"/>
    </location>
</feature>
<dbReference type="InterPro" id="IPR016192">
    <property type="entry name" value="APOBEC/CMP_deaminase_Zn-bd"/>
</dbReference>
<dbReference type="STRING" id="743721.Psesu_1436"/>
<evidence type="ECO:0000256" key="7">
    <source>
        <dbReference type="ARBA" id="ARBA00048045"/>
    </source>
</evidence>
<dbReference type="eggNOG" id="COG0590">
    <property type="taxonomic scope" value="Bacteria"/>
</dbReference>
<dbReference type="CDD" id="cd04301">
    <property type="entry name" value="NAT_SF"/>
    <property type="match status" value="1"/>
</dbReference>
<dbReference type="Gene3D" id="3.40.140.10">
    <property type="entry name" value="Cytidine Deaminase, domain 2"/>
    <property type="match status" value="1"/>
</dbReference>
<sequence>MRVPVPGTRAVAKQTSTGPTPVAMEDNQASAQLRIVPATAADIDALSALLVETVASNGSVGFMHPLPMEQARAFWTAALEEAGQGRRVVLCAWRDGELLATGSLALVQAPSQPHRAELTKVMTAPAARGAGVGAILVRALEQVARERGRRLLTLDASLVEGATSFYRRLGYHTTGDIPEYAYKPLGGLGATRIMWKLLDAREPMRVTAVDRAIDERHMCHALDLAERAEKEFDEIPVGAVVVSAAGEVIGEGWNRNILDHDPSAHAEIMAMRQAGQALSNHRLVGATLYVTLEPCAMCAMALVHARIARVVYGAADPKTGACGSVFDVIGDPRHNHRVQVQGGVLGEEAGRRLTNYFRAKRGKPLV</sequence>
<evidence type="ECO:0000256" key="8">
    <source>
        <dbReference type="HAMAP-Rule" id="MF_00972"/>
    </source>
</evidence>
<keyword evidence="5 8" id="KW-0378">Hydrolase</keyword>
<dbReference type="AlphaFoldDB" id="E6WT54"/>
<dbReference type="Gene3D" id="3.40.630.30">
    <property type="match status" value="1"/>
</dbReference>